<name>A0A0C2CEE0_9BILA</name>
<evidence type="ECO:0000313" key="2">
    <source>
        <dbReference type="EMBL" id="KIH48217.1"/>
    </source>
</evidence>
<dbReference type="EMBL" id="KN761537">
    <property type="protein sequence ID" value="KIH48217.1"/>
    <property type="molecule type" value="Genomic_DNA"/>
</dbReference>
<dbReference type="AlphaFoldDB" id="A0A0C2CEE0"/>
<protein>
    <submittedName>
        <fullName evidence="2">Uncharacterized protein</fullName>
    </submittedName>
</protein>
<accession>A0A0C2CEE0</accession>
<sequence length="73" mass="7869">MVAVTLVLTYAPLYFHVILGYDVGLTGTSSFSSENGEKLSSSPLEHTFLLGGYEKCSISCPRFWAESPMSACA</sequence>
<dbReference type="Proteomes" id="UP000054047">
    <property type="component" value="Unassembled WGS sequence"/>
</dbReference>
<feature type="chain" id="PRO_5002146697" evidence="1">
    <location>
        <begin position="21"/>
        <end position="73"/>
    </location>
</feature>
<keyword evidence="3" id="KW-1185">Reference proteome</keyword>
<organism evidence="2 3">
    <name type="scientific">Ancylostoma duodenale</name>
    <dbReference type="NCBI Taxonomy" id="51022"/>
    <lineage>
        <taxon>Eukaryota</taxon>
        <taxon>Metazoa</taxon>
        <taxon>Ecdysozoa</taxon>
        <taxon>Nematoda</taxon>
        <taxon>Chromadorea</taxon>
        <taxon>Rhabditida</taxon>
        <taxon>Rhabditina</taxon>
        <taxon>Rhabditomorpha</taxon>
        <taxon>Strongyloidea</taxon>
        <taxon>Ancylostomatidae</taxon>
        <taxon>Ancylostomatinae</taxon>
        <taxon>Ancylostoma</taxon>
    </lineage>
</organism>
<evidence type="ECO:0000256" key="1">
    <source>
        <dbReference type="SAM" id="SignalP"/>
    </source>
</evidence>
<reference evidence="2 3" key="1">
    <citation type="submission" date="2013-12" db="EMBL/GenBank/DDBJ databases">
        <title>Draft genome of the parsitic nematode Ancylostoma duodenale.</title>
        <authorList>
            <person name="Mitreva M."/>
        </authorList>
    </citation>
    <scope>NUCLEOTIDE SEQUENCE [LARGE SCALE GENOMIC DNA]</scope>
    <source>
        <strain evidence="2 3">Zhejiang</strain>
    </source>
</reference>
<feature type="signal peptide" evidence="1">
    <location>
        <begin position="1"/>
        <end position="20"/>
    </location>
</feature>
<evidence type="ECO:0000313" key="3">
    <source>
        <dbReference type="Proteomes" id="UP000054047"/>
    </source>
</evidence>
<proteinExistence type="predicted"/>
<keyword evidence="1" id="KW-0732">Signal</keyword>
<gene>
    <name evidence="2" type="ORF">ANCDUO_21716</name>
</gene>